<proteinExistence type="predicted"/>
<accession>I7JWZ2</accession>
<evidence type="ECO:0000313" key="4">
    <source>
        <dbReference type="Proteomes" id="UP000009311"/>
    </source>
</evidence>
<dbReference type="InterPro" id="IPR050300">
    <property type="entry name" value="GDXG_lipolytic_enzyme"/>
</dbReference>
<dbReference type="Pfam" id="PF07859">
    <property type="entry name" value="Abhydrolase_3"/>
    <property type="match status" value="1"/>
</dbReference>
<gene>
    <name evidence="3" type="ORF">BN53_08600</name>
</gene>
<dbReference type="Gene3D" id="3.40.50.1820">
    <property type="entry name" value="alpha/beta hydrolase"/>
    <property type="match status" value="1"/>
</dbReference>
<sequence>MTIIKNNIIYDQQKQLATDIYFPNNTDSNTKILIFWHGGGWFRGSKDALKSIGVSLANAGFMTFIPDYSLAPKNIFPVAHKDAENFVNWLLASDYTDPDDHKNIVQIGASVGGTLAIYLAGKFAFPTVTWSAPVEFSSWMEKHYHVKPSPIAQEEFGLTDRHDINDSFYKYFTLTYTGTADHEVLTKLDARSYDLDQLSSLLMINSADELTPLNSVLDFIDHLAKMDKESQLMVIKGHRHAMDYGKEYLDESIDFLHQIIKRQK</sequence>
<name>I7JWZ2_9LACO</name>
<organism evidence="3 4">
    <name type="scientific">Lactobacillus pasteurii DSM 23907 = CRBIP 24.76</name>
    <dbReference type="NCBI Taxonomy" id="1423790"/>
    <lineage>
        <taxon>Bacteria</taxon>
        <taxon>Bacillati</taxon>
        <taxon>Bacillota</taxon>
        <taxon>Bacilli</taxon>
        <taxon>Lactobacillales</taxon>
        <taxon>Lactobacillaceae</taxon>
        <taxon>Lactobacillus</taxon>
    </lineage>
</organism>
<dbReference type="InterPro" id="IPR029058">
    <property type="entry name" value="AB_hydrolase_fold"/>
</dbReference>
<dbReference type="RefSeq" id="WP_009558802.1">
    <property type="nucleotide sequence ID" value="NZ_AYZN01000004.1"/>
</dbReference>
<dbReference type="STRING" id="1423790.BN53_08600"/>
<evidence type="ECO:0000256" key="1">
    <source>
        <dbReference type="ARBA" id="ARBA00022801"/>
    </source>
</evidence>
<dbReference type="SUPFAM" id="SSF53474">
    <property type="entry name" value="alpha/beta-Hydrolases"/>
    <property type="match status" value="1"/>
</dbReference>
<reference evidence="3 4" key="1">
    <citation type="submission" date="2012-06" db="EMBL/GenBank/DDBJ databases">
        <title>Draft Genome Sequence of Lactobacillus pasteurii CRBIP 24.76T.</title>
        <authorList>
            <person name="Cousin S."/>
            <person name="Bouchier C."/>
            <person name="Loux V."/>
            <person name="Ma L."/>
            <person name="Creno S."/>
            <person name="Bizet C."/>
            <person name="Clermont D."/>
        </authorList>
    </citation>
    <scope>NUCLEOTIDE SEQUENCE [LARGE SCALE GENOMIC DNA]</scope>
    <source>
        <strain evidence="4">CRBIP 24.76T</strain>
    </source>
</reference>
<dbReference type="InterPro" id="IPR013094">
    <property type="entry name" value="AB_hydrolase_3"/>
</dbReference>
<dbReference type="OrthoDB" id="9815425at2"/>
<evidence type="ECO:0000313" key="3">
    <source>
        <dbReference type="EMBL" id="CCI84260.1"/>
    </source>
</evidence>
<feature type="domain" description="Alpha/beta hydrolase fold-3" evidence="2">
    <location>
        <begin position="33"/>
        <end position="241"/>
    </location>
</feature>
<keyword evidence="1" id="KW-0378">Hydrolase</keyword>
<evidence type="ECO:0000259" key="2">
    <source>
        <dbReference type="Pfam" id="PF07859"/>
    </source>
</evidence>
<protein>
    <submittedName>
        <fullName evidence="3">Esterase</fullName>
    </submittedName>
</protein>
<dbReference type="PANTHER" id="PTHR48081:SF3">
    <property type="entry name" value="ALPHA_BETA HYDROLASE FOLD-3 DOMAIN-CONTAINING PROTEIN"/>
    <property type="match status" value="1"/>
</dbReference>
<keyword evidence="4" id="KW-1185">Reference proteome</keyword>
<dbReference type="eggNOG" id="COG0657">
    <property type="taxonomic scope" value="Bacteria"/>
</dbReference>
<dbReference type="AlphaFoldDB" id="I7JWZ2"/>
<comment type="caution">
    <text evidence="3">The sequence shown here is derived from an EMBL/GenBank/DDBJ whole genome shotgun (WGS) entry which is preliminary data.</text>
</comment>
<dbReference type="Proteomes" id="UP000009311">
    <property type="component" value="Unassembled WGS sequence"/>
</dbReference>
<dbReference type="EMBL" id="CAKD01000001">
    <property type="protein sequence ID" value="CCI84260.1"/>
    <property type="molecule type" value="Genomic_DNA"/>
</dbReference>
<dbReference type="GO" id="GO:0016787">
    <property type="term" value="F:hydrolase activity"/>
    <property type="evidence" value="ECO:0007669"/>
    <property type="project" value="UniProtKB-KW"/>
</dbReference>
<dbReference type="PANTHER" id="PTHR48081">
    <property type="entry name" value="AB HYDROLASE SUPERFAMILY PROTEIN C4A8.06C"/>
    <property type="match status" value="1"/>
</dbReference>